<feature type="transmembrane region" description="Helical" evidence="15">
    <location>
        <begin position="20"/>
        <end position="42"/>
    </location>
</feature>
<protein>
    <recommendedName>
        <fullName evidence="4 13">Glycerol-3-phosphate dehydrogenase</fullName>
        <ecNumber evidence="4 13">1.1.5.3</ecNumber>
    </recommendedName>
</protein>
<feature type="transmembrane region" description="Helical" evidence="15">
    <location>
        <begin position="234"/>
        <end position="255"/>
    </location>
</feature>
<dbReference type="InterPro" id="IPR000447">
    <property type="entry name" value="G3P_DH_FAD-dep"/>
</dbReference>
<evidence type="ECO:0000256" key="14">
    <source>
        <dbReference type="SAM" id="MobiDB-lite"/>
    </source>
</evidence>
<sequence>MSSDALFREYRGQIVPQDYNAGFVALSYLVSLVGAASTLELINRRTGSRGIFNHLLLVSSAITMGGIAIWCMHFIGNRAIDLADGQAQLQVAYSSGFTAVSFFVPIVVLLAAFLAIGTNNRVSWWRVSIGGVLCGTAVCGMHYLGNASIANYACVYRPAYVIGSAIIAVVASIVALAMFFVFRAAWATSWWKRAISAVILAGAVSGMHWCAAVGTQYRLVKIKPEGNEPSRSATVVVVICLSLGACFIIAGSAILRARTMRKTALRAQQITLGAAIFDRSGRILVNTDGLIPSSVVTDSFLEKHAKEGFNIGHPLFHWMFHASRNWNGISNLIGGMRQHLAQLPHLGREKDRRDIQLINEHGELIDDYDIIFRELFCMAASSLADRLREHITAMGVLWDEILPTGTTGKRPRGPSQKNSSRKSSADLGDAQSETHWQPDYGRGSLMFLVRRVETDRDAERLVSAGYRFAATHQVSDIIRSNMQIKSPGFDQKLRDMATYTTRQHKTLPGVHLGFFAVRARPNSLGFEILVRRGARNLLPSMALPMVKLEEWHLQFLRQFESLSVPNVVRMLSEEDHPSRSRDEGEFADQLSETIKALREWSQEPLFEDATLTSTVVQLPCTGEENPSQSTMIVMRLVIPIHSVLSSPTCEFVPLDFFKIHQVPAKFRQEFVRGVHQEFGPIVKRLEDRLGESGNNAPGFASKLWPFERSNPLTHVGLKTSKMAEGRRGSSPDSVQTGSTINLCPPSNINRTQSIDSGDNMTAYPGRVDPPPVAPSYGGIMVFNEIKIDIEETTNAVTATNLMSTRSQDTMVGDQPGRTMRPGDIEMRHMGHVGTNVQAEQRGSVTGVLRSGLSEGVSQKRPRTSLALSYRTRLHQIAAMSPIAGARSGVLRRFLLPGAVATTGAVLLYSYRPRDIPGHSSPAVPPPGFGADGSFKLPRFPRVKPRDEQLADLQKSSEPDVPEYDMLIIGGGATGAGVALDAATRGLKVAVIERDDFSSGTSSKSTKLALVKEALKERNSWLPIMLPLDKWWKAPYYWAGTKFYDILAGSEGIESSYFLTRSKALEAFPMLKRTDLVGALVYYDGAHNDSRMNVSIAMTAALYGATVANHTEVTSLIKDDQGRLCGAKVKDLVAVKDGRPTKEITVRAKSVINCTGPFTDSIRKMDDQECKDIVAPSSGVHVILPGYFSPGKMGLIDPSTSDGRVIFFLPWQGNTIAGTTDSPSTISPNPLPDEKSIEWILSEVGQYLSPEINVRRGDVLAAWSGIRPLVKDPKAKNTESLVRNHLIDISASGLLTCAGGKWTTYRQMAEECVDAAIGEFGLKATPVSDAPRVSGTEMIDDGAILDGTCQTHKVRLVGAHGFSNTLFIPLIQHYGVETEVAKHLTESYGDRAWTVAGLCKLTDKRFPARGERISHLYPFVDGEIRYAVRHEYAQTAVDVLARRTRLAFLNAQAALEALPKVIDIMAEELKWDGRRQDHEWKESVAFLESMGLPQPMLSATRKQVEQGKLDFANSLEWKMYSRHDKPSGEE</sequence>
<feature type="transmembrane region" description="Helical" evidence="15">
    <location>
        <begin position="159"/>
        <end position="182"/>
    </location>
</feature>
<feature type="transmembrane region" description="Helical" evidence="15">
    <location>
        <begin position="124"/>
        <end position="144"/>
    </location>
</feature>
<comment type="catalytic activity">
    <reaction evidence="13">
        <text>a quinone + sn-glycerol 3-phosphate = dihydroxyacetone phosphate + a quinol</text>
        <dbReference type="Rhea" id="RHEA:18977"/>
        <dbReference type="ChEBI" id="CHEBI:24646"/>
        <dbReference type="ChEBI" id="CHEBI:57597"/>
        <dbReference type="ChEBI" id="CHEBI:57642"/>
        <dbReference type="ChEBI" id="CHEBI:132124"/>
        <dbReference type="EC" id="1.1.5.3"/>
    </reaction>
</comment>
<dbReference type="Gene3D" id="1.10.8.870">
    <property type="entry name" value="Alpha-glycerophosphate oxidase, cap domain"/>
    <property type="match status" value="1"/>
</dbReference>
<evidence type="ECO:0000256" key="6">
    <source>
        <dbReference type="ARBA" id="ARBA00022723"/>
    </source>
</evidence>
<comment type="similarity">
    <text evidence="3 13">Belongs to the FAD-dependent glycerol-3-phosphate dehydrogenase family.</text>
</comment>
<reference evidence="17" key="1">
    <citation type="journal article" date="2021" name="Nat. Commun.">
        <title>Genetic determinants of endophytism in the Arabidopsis root mycobiome.</title>
        <authorList>
            <person name="Mesny F."/>
            <person name="Miyauchi S."/>
            <person name="Thiergart T."/>
            <person name="Pickel B."/>
            <person name="Atanasova L."/>
            <person name="Karlsson M."/>
            <person name="Huettel B."/>
            <person name="Barry K.W."/>
            <person name="Haridas S."/>
            <person name="Chen C."/>
            <person name="Bauer D."/>
            <person name="Andreopoulos W."/>
            <person name="Pangilinan J."/>
            <person name="LaButti K."/>
            <person name="Riley R."/>
            <person name="Lipzen A."/>
            <person name="Clum A."/>
            <person name="Drula E."/>
            <person name="Henrissat B."/>
            <person name="Kohler A."/>
            <person name="Grigoriev I.V."/>
            <person name="Martin F.M."/>
            <person name="Hacquard S."/>
        </authorList>
    </citation>
    <scope>NUCLEOTIDE SEQUENCE</scope>
    <source>
        <strain evidence="17">MPI-CAGE-AT-0021</strain>
    </source>
</reference>
<dbReference type="GO" id="GO:0005739">
    <property type="term" value="C:mitochondrion"/>
    <property type="evidence" value="ECO:0007669"/>
    <property type="project" value="UniProtKB-SubCell"/>
</dbReference>
<dbReference type="Pfam" id="PF16901">
    <property type="entry name" value="DAO_C"/>
    <property type="match status" value="1"/>
</dbReference>
<feature type="transmembrane region" description="Helical" evidence="15">
    <location>
        <begin position="96"/>
        <end position="117"/>
    </location>
</feature>
<evidence type="ECO:0000313" key="17">
    <source>
        <dbReference type="EMBL" id="KAH7134843.1"/>
    </source>
</evidence>
<evidence type="ECO:0000256" key="13">
    <source>
        <dbReference type="RuleBase" id="RU361217"/>
    </source>
</evidence>
<evidence type="ECO:0000256" key="15">
    <source>
        <dbReference type="SAM" id="Phobius"/>
    </source>
</evidence>
<dbReference type="PROSITE" id="PS50924">
    <property type="entry name" value="MHYT"/>
    <property type="match status" value="1"/>
</dbReference>
<dbReference type="Gene3D" id="3.30.9.10">
    <property type="entry name" value="D-Amino Acid Oxidase, subunit A, domain 2"/>
    <property type="match status" value="1"/>
</dbReference>
<evidence type="ECO:0000256" key="1">
    <source>
        <dbReference type="ARBA" id="ARBA00001974"/>
    </source>
</evidence>
<evidence type="ECO:0000256" key="11">
    <source>
        <dbReference type="ARBA" id="ARBA00023002"/>
    </source>
</evidence>
<feature type="transmembrane region" description="Helical" evidence="15">
    <location>
        <begin position="194"/>
        <end position="214"/>
    </location>
</feature>
<dbReference type="Gene3D" id="3.50.50.60">
    <property type="entry name" value="FAD/NAD(P)-binding domain"/>
    <property type="match status" value="1"/>
</dbReference>
<dbReference type="GO" id="GO:0006072">
    <property type="term" value="P:glycerol-3-phosphate metabolic process"/>
    <property type="evidence" value="ECO:0007669"/>
    <property type="project" value="UniProtKB-UniRule"/>
</dbReference>
<keyword evidence="7" id="KW-0677">Repeat</keyword>
<feature type="region of interest" description="Disordered" evidence="14">
    <location>
        <begin position="404"/>
        <end position="437"/>
    </location>
</feature>
<keyword evidence="6" id="KW-0479">Metal-binding</keyword>
<dbReference type="FunFam" id="1.10.8.870:FF:000001">
    <property type="entry name" value="Glycerol-3-phosphate dehydrogenase"/>
    <property type="match status" value="1"/>
</dbReference>
<evidence type="ECO:0000313" key="18">
    <source>
        <dbReference type="Proteomes" id="UP000717696"/>
    </source>
</evidence>
<dbReference type="SUPFAM" id="SSF51905">
    <property type="entry name" value="FAD/NAD(P)-binding domain"/>
    <property type="match status" value="1"/>
</dbReference>
<proteinExistence type="inferred from homology"/>
<evidence type="ECO:0000256" key="5">
    <source>
        <dbReference type="ARBA" id="ARBA00022630"/>
    </source>
</evidence>
<evidence type="ECO:0000256" key="9">
    <source>
        <dbReference type="ARBA" id="ARBA00022837"/>
    </source>
</evidence>
<evidence type="ECO:0000256" key="8">
    <source>
        <dbReference type="ARBA" id="ARBA00022827"/>
    </source>
</evidence>
<gene>
    <name evidence="17" type="ORF">B0J13DRAFT_587414</name>
</gene>
<keyword evidence="12" id="KW-0496">Mitochondrion</keyword>
<dbReference type="EC" id="1.1.5.3" evidence="4 13"/>
<evidence type="ECO:0000256" key="7">
    <source>
        <dbReference type="ARBA" id="ARBA00022737"/>
    </source>
</evidence>
<keyword evidence="8" id="KW-0274">FAD</keyword>
<dbReference type="PRINTS" id="PR01001">
    <property type="entry name" value="FADG3PDH"/>
</dbReference>
<evidence type="ECO:0000256" key="4">
    <source>
        <dbReference type="ARBA" id="ARBA00013029"/>
    </source>
</evidence>
<dbReference type="EMBL" id="JAGMUU010000017">
    <property type="protein sequence ID" value="KAH7134843.1"/>
    <property type="molecule type" value="Genomic_DNA"/>
</dbReference>
<evidence type="ECO:0000256" key="10">
    <source>
        <dbReference type="ARBA" id="ARBA00022946"/>
    </source>
</evidence>
<name>A0A9P9ECA3_9HYPO</name>
<feature type="region of interest" description="Disordered" evidence="14">
    <location>
        <begin position="721"/>
        <end position="763"/>
    </location>
</feature>
<dbReference type="InterPro" id="IPR005330">
    <property type="entry name" value="MHYT_dom"/>
</dbReference>
<keyword evidence="5 13" id="KW-0285">Flavoprotein</keyword>
<dbReference type="PROSITE" id="PS00978">
    <property type="entry name" value="FAD_G3PDH_2"/>
    <property type="match status" value="1"/>
</dbReference>
<feature type="transmembrane region" description="Helical" evidence="15">
    <location>
        <begin position="893"/>
        <end position="910"/>
    </location>
</feature>
<feature type="compositionally biased region" description="Polar residues" evidence="14">
    <location>
        <begin position="730"/>
        <end position="759"/>
    </location>
</feature>
<evidence type="ECO:0000256" key="3">
    <source>
        <dbReference type="ARBA" id="ARBA00007330"/>
    </source>
</evidence>
<dbReference type="InterPro" id="IPR031656">
    <property type="entry name" value="DAO_C"/>
</dbReference>
<feature type="domain" description="MHYT" evidence="16">
    <location>
        <begin position="19"/>
        <end position="218"/>
    </location>
</feature>
<comment type="subcellular location">
    <subcellularLocation>
        <location evidence="2">Mitochondrion</location>
    </subcellularLocation>
</comment>
<evidence type="ECO:0000256" key="2">
    <source>
        <dbReference type="ARBA" id="ARBA00004173"/>
    </source>
</evidence>
<evidence type="ECO:0000256" key="12">
    <source>
        <dbReference type="ARBA" id="ARBA00023128"/>
    </source>
</evidence>
<dbReference type="PANTHER" id="PTHR11985">
    <property type="entry name" value="GLYCEROL-3-PHOSPHATE DEHYDROGENASE"/>
    <property type="match status" value="1"/>
</dbReference>
<keyword evidence="15" id="KW-0812">Transmembrane</keyword>
<dbReference type="OrthoDB" id="264015at2759"/>
<feature type="transmembrane region" description="Helical" evidence="15">
    <location>
        <begin position="54"/>
        <end position="76"/>
    </location>
</feature>
<dbReference type="InterPro" id="IPR036188">
    <property type="entry name" value="FAD/NAD-bd_sf"/>
</dbReference>
<comment type="cofactor">
    <cofactor evidence="1 13">
        <name>FAD</name>
        <dbReference type="ChEBI" id="CHEBI:57692"/>
    </cofactor>
</comment>
<keyword evidence="15" id="KW-0472">Membrane</keyword>
<dbReference type="PROSITE" id="PS00977">
    <property type="entry name" value="FAD_G3PDH_1"/>
    <property type="match status" value="1"/>
</dbReference>
<dbReference type="Pfam" id="PF03707">
    <property type="entry name" value="MHYT"/>
    <property type="match status" value="2"/>
</dbReference>
<keyword evidence="15" id="KW-1133">Transmembrane helix</keyword>
<keyword evidence="9" id="KW-0106">Calcium</keyword>
<evidence type="ECO:0000259" key="16">
    <source>
        <dbReference type="PROSITE" id="PS50924"/>
    </source>
</evidence>
<keyword evidence="18" id="KW-1185">Reference proteome</keyword>
<dbReference type="GO" id="GO:0046872">
    <property type="term" value="F:metal ion binding"/>
    <property type="evidence" value="ECO:0007669"/>
    <property type="project" value="UniProtKB-KW"/>
</dbReference>
<comment type="caution">
    <text evidence="17">The sequence shown here is derived from an EMBL/GenBank/DDBJ whole genome shotgun (WGS) entry which is preliminary data.</text>
</comment>
<dbReference type="SUPFAM" id="SSF54373">
    <property type="entry name" value="FAD-linked reductases, C-terminal domain"/>
    <property type="match status" value="1"/>
</dbReference>
<dbReference type="Pfam" id="PF01266">
    <property type="entry name" value="DAO"/>
    <property type="match status" value="1"/>
</dbReference>
<dbReference type="GO" id="GO:0004368">
    <property type="term" value="F:glycerol-3-phosphate dehydrogenase (quinone) activity"/>
    <property type="evidence" value="ECO:0007669"/>
    <property type="project" value="UniProtKB-EC"/>
</dbReference>
<dbReference type="InterPro" id="IPR006076">
    <property type="entry name" value="FAD-dep_OxRdtase"/>
</dbReference>
<accession>A0A9P9ECA3</accession>
<organism evidence="17 18">
    <name type="scientific">Dactylonectria estremocensis</name>
    <dbReference type="NCBI Taxonomy" id="1079267"/>
    <lineage>
        <taxon>Eukaryota</taxon>
        <taxon>Fungi</taxon>
        <taxon>Dikarya</taxon>
        <taxon>Ascomycota</taxon>
        <taxon>Pezizomycotina</taxon>
        <taxon>Sordariomycetes</taxon>
        <taxon>Hypocreomycetidae</taxon>
        <taxon>Hypocreales</taxon>
        <taxon>Nectriaceae</taxon>
        <taxon>Dactylonectria</taxon>
    </lineage>
</organism>
<keyword evidence="11 13" id="KW-0560">Oxidoreductase</keyword>
<dbReference type="InterPro" id="IPR038299">
    <property type="entry name" value="DAO_C_sf"/>
</dbReference>
<dbReference type="PANTHER" id="PTHR11985:SF15">
    <property type="entry name" value="GLYCEROL-3-PHOSPHATE DEHYDROGENASE, MITOCHONDRIAL"/>
    <property type="match status" value="1"/>
</dbReference>
<keyword evidence="10" id="KW-0809">Transit peptide</keyword>
<dbReference type="Proteomes" id="UP000717696">
    <property type="component" value="Unassembled WGS sequence"/>
</dbReference>